<evidence type="ECO:0000313" key="2">
    <source>
        <dbReference type="Proteomes" id="UP000552709"/>
    </source>
</evidence>
<reference evidence="1 2" key="1">
    <citation type="submission" date="2020-08" db="EMBL/GenBank/DDBJ databases">
        <title>Genomic Encyclopedia of Type Strains, Phase IV (KMG-IV): sequencing the most valuable type-strain genomes for metagenomic binning, comparative biology and taxonomic classification.</title>
        <authorList>
            <person name="Goeker M."/>
        </authorList>
    </citation>
    <scope>NUCLEOTIDE SEQUENCE [LARGE SCALE GENOMIC DNA]</scope>
    <source>
        <strain evidence="1 2">DSM 27939</strain>
    </source>
</reference>
<dbReference type="EMBL" id="JACHFL010000039">
    <property type="protein sequence ID" value="MBB5366385.1"/>
    <property type="molecule type" value="Genomic_DNA"/>
</dbReference>
<sequence>MIQSPQEDVTAYTKLSDILARFPEDKRYKVYSRLKRQIKRGQLRSVFTLGWVLIPHRKKLVRVPELLIYMALEAWIQHTLTEFSSAGKRQPKATTATAEHH</sequence>
<proteinExistence type="predicted"/>
<dbReference type="AlphaFoldDB" id="A0A7W8K0H4"/>
<gene>
    <name evidence="1" type="ORF">HNQ08_005514</name>
</gene>
<accession>A0A7W8K0H4</accession>
<keyword evidence="2" id="KW-1185">Reference proteome</keyword>
<evidence type="ECO:0000313" key="1">
    <source>
        <dbReference type="EMBL" id="MBB5366385.1"/>
    </source>
</evidence>
<dbReference type="Proteomes" id="UP000552709">
    <property type="component" value="Unassembled WGS sequence"/>
</dbReference>
<name>A0A7W8K0H4_9DEIO</name>
<organism evidence="1 2">
    <name type="scientific">Deinococcus humi</name>
    <dbReference type="NCBI Taxonomy" id="662880"/>
    <lineage>
        <taxon>Bacteria</taxon>
        <taxon>Thermotogati</taxon>
        <taxon>Deinococcota</taxon>
        <taxon>Deinococci</taxon>
        <taxon>Deinococcales</taxon>
        <taxon>Deinococcaceae</taxon>
        <taxon>Deinococcus</taxon>
    </lineage>
</organism>
<protein>
    <submittedName>
        <fullName evidence="1">Uncharacterized protein</fullName>
    </submittedName>
</protein>
<comment type="caution">
    <text evidence="1">The sequence shown here is derived from an EMBL/GenBank/DDBJ whole genome shotgun (WGS) entry which is preliminary data.</text>
</comment>
<dbReference type="RefSeq" id="WP_184138365.1">
    <property type="nucleotide sequence ID" value="NZ_JACHFL010000039.1"/>
</dbReference>